<evidence type="ECO:0000256" key="11">
    <source>
        <dbReference type="HAMAP-Rule" id="MF_01469"/>
    </source>
</evidence>
<comment type="caution">
    <text evidence="14">The sequence shown here is derived from an EMBL/GenBank/DDBJ whole genome shotgun (WGS) entry which is preliminary data.</text>
</comment>
<evidence type="ECO:0000256" key="8">
    <source>
        <dbReference type="ARBA" id="ARBA00022801"/>
    </source>
</evidence>
<sequence length="190" mass="20306">MVKAEANKAVDKLHIREAIVVEGRDDVDAVSKACDALIIATHGFGITGDTWALIEKAYDELGIIIMTDPDYSGEEIRRRLTAKFPNALHAYMPRSEAIRAGDIGVENAAPEAIRMALSKVHGISESSGRAAITMADLTELKLVGYVGSSTLRESVGAELGIGCGNGKAFLRKLNGFGISRADLEQVVTHL</sequence>
<keyword evidence="5" id="KW-0479">Metal-binding</keyword>
<keyword evidence="1 11" id="KW-0963">Cytoplasm</keyword>
<comment type="similarity">
    <text evidence="11">Belongs to the ribonuclease M5 family.</text>
</comment>
<comment type="subcellular location">
    <subcellularLocation>
        <location evidence="11">Cytoplasm</location>
    </subcellularLocation>
</comment>
<evidence type="ECO:0000256" key="9">
    <source>
        <dbReference type="ARBA" id="ARBA00022842"/>
    </source>
</evidence>
<evidence type="ECO:0000259" key="13">
    <source>
        <dbReference type="PROSITE" id="PS50880"/>
    </source>
</evidence>
<evidence type="ECO:0000256" key="5">
    <source>
        <dbReference type="ARBA" id="ARBA00022723"/>
    </source>
</evidence>
<dbReference type="NCBIfam" id="TIGR00334">
    <property type="entry name" value="5S_RNA_mat_M5"/>
    <property type="match status" value="1"/>
</dbReference>
<dbReference type="EMBL" id="JABXYR010000001">
    <property type="protein sequence ID" value="NWO22701.1"/>
    <property type="molecule type" value="Genomic_DNA"/>
</dbReference>
<dbReference type="Pfam" id="PF13331">
    <property type="entry name" value="DUF4093"/>
    <property type="match status" value="1"/>
</dbReference>
<dbReference type="InterPro" id="IPR004466">
    <property type="entry name" value="RNase_M5"/>
</dbReference>
<keyword evidence="2 11" id="KW-0690">Ribosome biogenesis</keyword>
<name>A0A7Y9B0R0_9FIRM</name>
<organism evidence="14 15">
    <name type="scientific">Mogibacterium timidum</name>
    <dbReference type="NCBI Taxonomy" id="35519"/>
    <lineage>
        <taxon>Bacteria</taxon>
        <taxon>Bacillati</taxon>
        <taxon>Bacillota</taxon>
        <taxon>Clostridia</taxon>
        <taxon>Peptostreptococcales</taxon>
        <taxon>Anaerovoracaceae</taxon>
        <taxon>Mogibacterium</taxon>
    </lineage>
</organism>
<dbReference type="InterPro" id="IPR025156">
    <property type="entry name" value="RNase_M5_C"/>
</dbReference>
<protein>
    <recommendedName>
        <fullName evidence="11 12">Ribonuclease M5</fullName>
        <ecNumber evidence="11 12">3.1.26.8</ecNumber>
    </recommendedName>
    <alternativeName>
        <fullName evidence="11">RNase M5</fullName>
    </alternativeName>
    <alternativeName>
        <fullName evidence="11">Ribosomal RNA terminal maturase M5</fullName>
    </alternativeName>
</protein>
<evidence type="ECO:0000256" key="4">
    <source>
        <dbReference type="ARBA" id="ARBA00022722"/>
    </source>
</evidence>
<comment type="catalytic activity">
    <reaction evidence="11">
        <text>Endonucleolytic cleavage of RNA, removing 21 and 42 nucleotides, respectively, from the 5'- and 3'-termini of a 5S-rRNA precursor.</text>
        <dbReference type="EC" id="3.1.26.8"/>
    </reaction>
</comment>
<keyword evidence="7 11" id="KW-0255">Endonuclease</keyword>
<evidence type="ECO:0000256" key="2">
    <source>
        <dbReference type="ARBA" id="ARBA00022517"/>
    </source>
</evidence>
<evidence type="ECO:0000256" key="7">
    <source>
        <dbReference type="ARBA" id="ARBA00022759"/>
    </source>
</evidence>
<dbReference type="HAMAP" id="MF_01469">
    <property type="entry name" value="RNase_M5"/>
    <property type="match status" value="1"/>
</dbReference>
<feature type="domain" description="Toprim" evidence="13">
    <location>
        <begin position="16"/>
        <end position="103"/>
    </location>
</feature>
<keyword evidence="9" id="KW-0460">Magnesium</keyword>
<keyword evidence="4 11" id="KW-0540">Nuclease</keyword>
<dbReference type="GO" id="GO:0046872">
    <property type="term" value="F:metal ion binding"/>
    <property type="evidence" value="ECO:0007669"/>
    <property type="project" value="UniProtKB-KW"/>
</dbReference>
<dbReference type="InterPro" id="IPR034141">
    <property type="entry name" value="TOPRIM_RNase_M5-like"/>
</dbReference>
<keyword evidence="8 11" id="KW-0378">Hydrolase</keyword>
<accession>A0A7Y9B0R0</accession>
<evidence type="ECO:0000313" key="14">
    <source>
        <dbReference type="EMBL" id="NWO22701.1"/>
    </source>
</evidence>
<dbReference type="CDD" id="cd01027">
    <property type="entry name" value="TOPRIM_RNase_M5_like"/>
    <property type="match status" value="1"/>
</dbReference>
<dbReference type="SUPFAM" id="SSF110455">
    <property type="entry name" value="Toprim domain"/>
    <property type="match status" value="1"/>
</dbReference>
<comment type="function">
    <text evidence="11">Required for correct processing of both the 5' and 3' ends of 5S rRNA precursor. Cleaves both sides of a double-stranded region yielding mature 5S rRNA in one step.</text>
</comment>
<evidence type="ECO:0000256" key="1">
    <source>
        <dbReference type="ARBA" id="ARBA00022490"/>
    </source>
</evidence>
<dbReference type="PROSITE" id="PS50880">
    <property type="entry name" value="TOPRIM"/>
    <property type="match status" value="1"/>
</dbReference>
<evidence type="ECO:0000256" key="10">
    <source>
        <dbReference type="ARBA" id="ARBA00022884"/>
    </source>
</evidence>
<dbReference type="GO" id="GO:0019843">
    <property type="term" value="F:rRNA binding"/>
    <property type="evidence" value="ECO:0007669"/>
    <property type="project" value="UniProtKB-KW"/>
</dbReference>
<dbReference type="SMART" id="SM00493">
    <property type="entry name" value="TOPRIM"/>
    <property type="match status" value="1"/>
</dbReference>
<evidence type="ECO:0000256" key="6">
    <source>
        <dbReference type="ARBA" id="ARBA00022730"/>
    </source>
</evidence>
<dbReference type="PANTHER" id="PTHR39156">
    <property type="entry name" value="RIBONUCLEASE M5"/>
    <property type="match status" value="1"/>
</dbReference>
<dbReference type="RefSeq" id="WP_009643489.1">
    <property type="nucleotide sequence ID" value="NZ_CAUTAN010000014.1"/>
</dbReference>
<dbReference type="PANTHER" id="PTHR39156:SF1">
    <property type="entry name" value="RIBONUCLEASE M5"/>
    <property type="match status" value="1"/>
</dbReference>
<dbReference type="Gene3D" id="3.40.1360.10">
    <property type="match status" value="1"/>
</dbReference>
<gene>
    <name evidence="11 14" type="primary">rnmV</name>
    <name evidence="14" type="ORF">HW270_01160</name>
</gene>
<dbReference type="GO" id="GO:0006364">
    <property type="term" value="P:rRNA processing"/>
    <property type="evidence" value="ECO:0007669"/>
    <property type="project" value="UniProtKB-UniRule"/>
</dbReference>
<dbReference type="Pfam" id="PF01751">
    <property type="entry name" value="Toprim"/>
    <property type="match status" value="1"/>
</dbReference>
<reference evidence="14 15" key="1">
    <citation type="submission" date="2020-06" db="EMBL/GenBank/DDBJ databases">
        <title>Mogibacterium timidum strain W9173 genomic sequence.</title>
        <authorList>
            <person name="Wade W.G."/>
            <person name="Johnston C.D."/>
            <person name="Chen T."/>
            <person name="Dewhirst F.E."/>
        </authorList>
    </citation>
    <scope>NUCLEOTIDE SEQUENCE [LARGE SCALE GENOMIC DNA]</scope>
    <source>
        <strain evidence="14 15">W9173</strain>
    </source>
</reference>
<dbReference type="AlphaFoldDB" id="A0A7Y9B0R0"/>
<keyword evidence="3 11" id="KW-0698">rRNA processing</keyword>
<evidence type="ECO:0000256" key="12">
    <source>
        <dbReference type="NCBIfam" id="TIGR00334"/>
    </source>
</evidence>
<dbReference type="EC" id="3.1.26.8" evidence="11 12"/>
<keyword evidence="15" id="KW-1185">Reference proteome</keyword>
<dbReference type="GO" id="GO:0005737">
    <property type="term" value="C:cytoplasm"/>
    <property type="evidence" value="ECO:0007669"/>
    <property type="project" value="UniProtKB-SubCell"/>
</dbReference>
<evidence type="ECO:0000313" key="15">
    <source>
        <dbReference type="Proteomes" id="UP000526307"/>
    </source>
</evidence>
<keyword evidence="6 11" id="KW-0699">rRNA-binding</keyword>
<keyword evidence="10 11" id="KW-0694">RNA-binding</keyword>
<dbReference type="InterPro" id="IPR006171">
    <property type="entry name" value="TOPRIM_dom"/>
</dbReference>
<dbReference type="Proteomes" id="UP000526307">
    <property type="component" value="Unassembled WGS sequence"/>
</dbReference>
<evidence type="ECO:0000256" key="3">
    <source>
        <dbReference type="ARBA" id="ARBA00022552"/>
    </source>
</evidence>
<proteinExistence type="inferred from homology"/>
<dbReference type="GO" id="GO:0043822">
    <property type="term" value="F:ribonuclease M5 activity"/>
    <property type="evidence" value="ECO:0007669"/>
    <property type="project" value="UniProtKB-UniRule"/>
</dbReference>